<comment type="caution">
    <text evidence="1">The sequence shown here is derived from an EMBL/GenBank/DDBJ whole genome shotgun (WGS) entry which is preliminary data.</text>
</comment>
<dbReference type="AlphaFoldDB" id="A0AAN8T1R8"/>
<gene>
    <name evidence="1" type="ORF">RDI58_026612</name>
</gene>
<reference evidence="1 2" key="1">
    <citation type="submission" date="2024-02" db="EMBL/GenBank/DDBJ databases">
        <title>de novo genome assembly of Solanum bulbocastanum strain 11H21.</title>
        <authorList>
            <person name="Hosaka A.J."/>
        </authorList>
    </citation>
    <scope>NUCLEOTIDE SEQUENCE [LARGE SCALE GENOMIC DNA]</scope>
    <source>
        <tissue evidence="1">Young leaves</tissue>
    </source>
</reference>
<organism evidence="1 2">
    <name type="scientific">Solanum bulbocastanum</name>
    <name type="common">Wild potato</name>
    <dbReference type="NCBI Taxonomy" id="147425"/>
    <lineage>
        <taxon>Eukaryota</taxon>
        <taxon>Viridiplantae</taxon>
        <taxon>Streptophyta</taxon>
        <taxon>Embryophyta</taxon>
        <taxon>Tracheophyta</taxon>
        <taxon>Spermatophyta</taxon>
        <taxon>Magnoliopsida</taxon>
        <taxon>eudicotyledons</taxon>
        <taxon>Gunneridae</taxon>
        <taxon>Pentapetalae</taxon>
        <taxon>asterids</taxon>
        <taxon>lamiids</taxon>
        <taxon>Solanales</taxon>
        <taxon>Solanaceae</taxon>
        <taxon>Solanoideae</taxon>
        <taxon>Solaneae</taxon>
        <taxon>Solanum</taxon>
    </lineage>
</organism>
<name>A0AAN8T1R8_SOLBU</name>
<evidence type="ECO:0000313" key="1">
    <source>
        <dbReference type="EMBL" id="KAK6775611.1"/>
    </source>
</evidence>
<dbReference type="Proteomes" id="UP001371456">
    <property type="component" value="Unassembled WGS sequence"/>
</dbReference>
<protein>
    <submittedName>
        <fullName evidence="1">Uncharacterized protein</fullName>
    </submittedName>
</protein>
<sequence length="47" mass="5319">MFDPLDTGKTLLAKDVATKCGYRESERLTQCLIELAHTHAPTHKKYS</sequence>
<keyword evidence="2" id="KW-1185">Reference proteome</keyword>
<accession>A0AAN8T1R8</accession>
<proteinExistence type="predicted"/>
<dbReference type="EMBL" id="JBANQN010000011">
    <property type="protein sequence ID" value="KAK6775611.1"/>
    <property type="molecule type" value="Genomic_DNA"/>
</dbReference>
<evidence type="ECO:0000313" key="2">
    <source>
        <dbReference type="Proteomes" id="UP001371456"/>
    </source>
</evidence>